<gene>
    <name evidence="3" type="ORF">GCM10007854_03600</name>
</gene>
<reference evidence="3" key="2">
    <citation type="submission" date="2023-01" db="EMBL/GenBank/DDBJ databases">
        <title>Draft genome sequence of Algimonas porphyrae strain NBRC 108216.</title>
        <authorList>
            <person name="Sun Q."/>
            <person name="Mori K."/>
        </authorList>
    </citation>
    <scope>NUCLEOTIDE SEQUENCE</scope>
    <source>
        <strain evidence="3">NBRC 108216</strain>
    </source>
</reference>
<dbReference type="EMBL" id="BSNJ01000001">
    <property type="protein sequence ID" value="GLQ19405.1"/>
    <property type="molecule type" value="Genomic_DNA"/>
</dbReference>
<dbReference type="Pfam" id="PF12804">
    <property type="entry name" value="NTP_transf_3"/>
    <property type="match status" value="1"/>
</dbReference>
<sequence length="249" mass="26655">MSRRTIILAGQRPGPDALCIHADVPFKADIPIAGVPMLDRVAGALSEAGLTQPYILSGYPHAREGFERAEGGCGPADSAMMAVGAGTFPVLMTTCDHALLTPDMVRDFLAGAEASGADFAVGLASRETIQARYPETKRTYLCFRDVAVSGCNLFYIRNAAGLAAIEFWRDAQHLRKQPLKLASKIGTRITIRYALGRLTMKDAFAYGSQRIGAVAAPVLLDHAEAAIDVDSPADLALVEDILLRRQKAV</sequence>
<dbReference type="Proteomes" id="UP001161390">
    <property type="component" value="Unassembled WGS sequence"/>
</dbReference>
<dbReference type="Gene3D" id="3.90.550.10">
    <property type="entry name" value="Spore Coat Polysaccharide Biosynthesis Protein SpsA, Chain A"/>
    <property type="match status" value="1"/>
</dbReference>
<keyword evidence="1" id="KW-0460">Magnesium</keyword>
<dbReference type="InterPro" id="IPR029044">
    <property type="entry name" value="Nucleotide-diphossugar_trans"/>
</dbReference>
<protein>
    <recommendedName>
        <fullName evidence="2">MobA-like NTP transferase domain-containing protein</fullName>
    </recommendedName>
</protein>
<dbReference type="RefSeq" id="WP_284369157.1">
    <property type="nucleotide sequence ID" value="NZ_BSNJ01000001.1"/>
</dbReference>
<proteinExistence type="predicted"/>
<feature type="domain" description="MobA-like NTP transferase" evidence="2">
    <location>
        <begin position="27"/>
        <end position="127"/>
    </location>
</feature>
<name>A0ABQ5UXE6_9PROT</name>
<comment type="caution">
    <text evidence="3">The sequence shown here is derived from an EMBL/GenBank/DDBJ whole genome shotgun (WGS) entry which is preliminary data.</text>
</comment>
<reference evidence="3" key="1">
    <citation type="journal article" date="2014" name="Int. J. Syst. Evol. Microbiol.">
        <title>Complete genome of a new Firmicutes species belonging to the dominant human colonic microbiota ('Ruminococcus bicirculans') reveals two chromosomes and a selective capacity to utilize plant glucans.</title>
        <authorList>
            <consortium name="NISC Comparative Sequencing Program"/>
            <person name="Wegmann U."/>
            <person name="Louis P."/>
            <person name="Goesmann A."/>
            <person name="Henrissat B."/>
            <person name="Duncan S.H."/>
            <person name="Flint H.J."/>
        </authorList>
    </citation>
    <scope>NUCLEOTIDE SEQUENCE</scope>
    <source>
        <strain evidence="3">NBRC 108216</strain>
    </source>
</reference>
<accession>A0ABQ5UXE6</accession>
<organism evidence="3 4">
    <name type="scientific">Algimonas porphyrae</name>
    <dbReference type="NCBI Taxonomy" id="1128113"/>
    <lineage>
        <taxon>Bacteria</taxon>
        <taxon>Pseudomonadati</taxon>
        <taxon>Pseudomonadota</taxon>
        <taxon>Alphaproteobacteria</taxon>
        <taxon>Maricaulales</taxon>
        <taxon>Robiginitomaculaceae</taxon>
        <taxon>Algimonas</taxon>
    </lineage>
</organism>
<evidence type="ECO:0000313" key="4">
    <source>
        <dbReference type="Proteomes" id="UP001161390"/>
    </source>
</evidence>
<dbReference type="SUPFAM" id="SSF53448">
    <property type="entry name" value="Nucleotide-diphospho-sugar transferases"/>
    <property type="match status" value="1"/>
</dbReference>
<keyword evidence="4" id="KW-1185">Reference proteome</keyword>
<evidence type="ECO:0000313" key="3">
    <source>
        <dbReference type="EMBL" id="GLQ19405.1"/>
    </source>
</evidence>
<dbReference type="InterPro" id="IPR025877">
    <property type="entry name" value="MobA-like_NTP_Trfase"/>
</dbReference>
<evidence type="ECO:0000256" key="1">
    <source>
        <dbReference type="ARBA" id="ARBA00022842"/>
    </source>
</evidence>
<evidence type="ECO:0000259" key="2">
    <source>
        <dbReference type="Pfam" id="PF12804"/>
    </source>
</evidence>